<dbReference type="AlphaFoldDB" id="A0A914I3A6"/>
<reference evidence="2" key="1">
    <citation type="submission" date="2022-11" db="UniProtKB">
        <authorList>
            <consortium name="WormBaseParasite"/>
        </authorList>
    </citation>
    <scope>IDENTIFICATION</scope>
</reference>
<protein>
    <submittedName>
        <fullName evidence="2">Uncharacterized protein</fullName>
    </submittedName>
</protein>
<evidence type="ECO:0000313" key="2">
    <source>
        <dbReference type="WBParaSite" id="Gr19_v10_g6436.t1"/>
    </source>
</evidence>
<evidence type="ECO:0000313" key="1">
    <source>
        <dbReference type="Proteomes" id="UP000887572"/>
    </source>
</evidence>
<dbReference type="Proteomes" id="UP000887572">
    <property type="component" value="Unplaced"/>
</dbReference>
<organism evidence="1 2">
    <name type="scientific">Globodera rostochiensis</name>
    <name type="common">Golden nematode worm</name>
    <name type="synonym">Heterodera rostochiensis</name>
    <dbReference type="NCBI Taxonomy" id="31243"/>
    <lineage>
        <taxon>Eukaryota</taxon>
        <taxon>Metazoa</taxon>
        <taxon>Ecdysozoa</taxon>
        <taxon>Nematoda</taxon>
        <taxon>Chromadorea</taxon>
        <taxon>Rhabditida</taxon>
        <taxon>Tylenchina</taxon>
        <taxon>Tylenchomorpha</taxon>
        <taxon>Tylenchoidea</taxon>
        <taxon>Heteroderidae</taxon>
        <taxon>Heteroderinae</taxon>
        <taxon>Globodera</taxon>
    </lineage>
</organism>
<accession>A0A914I3A6</accession>
<proteinExistence type="predicted"/>
<name>A0A914I3A6_GLORO</name>
<dbReference type="WBParaSite" id="Gr19_v10_g6436.t1">
    <property type="protein sequence ID" value="Gr19_v10_g6436.t1"/>
    <property type="gene ID" value="Gr19_v10_g6436"/>
</dbReference>
<sequence length="79" mass="8965">MVAAKFFFRIDETTTAERREILSKAATSARTPTEDLLIKMTLEAMGHAARMERLITEYLRRGGGSVADSDVHRREQTDH</sequence>
<keyword evidence="1" id="KW-1185">Reference proteome</keyword>